<accession>A0A482PMG7</accession>
<dbReference type="InterPro" id="IPR008969">
    <property type="entry name" value="CarboxyPept-like_regulatory"/>
</dbReference>
<protein>
    <submittedName>
        <fullName evidence="1">Carboxypeptidase regulatory-like domain-containing protein</fullName>
    </submittedName>
</protein>
<dbReference type="SUPFAM" id="SSF49464">
    <property type="entry name" value="Carboxypeptidase regulatory domain-like"/>
    <property type="match status" value="1"/>
</dbReference>
<dbReference type="EMBL" id="CP038008">
    <property type="protein sequence ID" value="QBY29917.1"/>
    <property type="molecule type" value="Genomic_DNA"/>
</dbReference>
<evidence type="ECO:0000313" key="1">
    <source>
        <dbReference type="EMBL" id="QBY29917.1"/>
    </source>
</evidence>
<proteinExistence type="predicted"/>
<dbReference type="AlphaFoldDB" id="A0A482PMG7"/>
<name>A0A482PMG7_CITRO</name>
<gene>
    <name evidence="1" type="ORF">E2R62_14410</name>
</gene>
<sequence length="138" mass="14980">MKAGMMAGAIVIALLQSGCVIHRQTQPEVEGRLIDSGGRPVTHARLTLVGTADKPDETLSDNDGRFAFQPQHEWIFFLPIGPMDWFYHSLLRANANGKVYEGNLGGGPGGPFALEDKVIKVVCTVPDEPGEMICRYGL</sequence>
<organism evidence="1">
    <name type="scientific">Citrobacter rodentium</name>
    <dbReference type="NCBI Taxonomy" id="67825"/>
    <lineage>
        <taxon>Bacteria</taxon>
        <taxon>Pseudomonadati</taxon>
        <taxon>Pseudomonadota</taxon>
        <taxon>Gammaproteobacteria</taxon>
        <taxon>Enterobacterales</taxon>
        <taxon>Enterobacteriaceae</taxon>
        <taxon>Citrobacter</taxon>
    </lineage>
</organism>
<dbReference type="GO" id="GO:0004180">
    <property type="term" value="F:carboxypeptidase activity"/>
    <property type="evidence" value="ECO:0007669"/>
    <property type="project" value="UniProtKB-KW"/>
</dbReference>
<keyword evidence="1" id="KW-0121">Carboxypeptidase</keyword>
<reference evidence="1" key="1">
    <citation type="submission" date="2019-03" db="EMBL/GenBank/DDBJ databases">
        <title>Complete genome sequence of enteropathogenic Citrobacter rodentium strain DBS100.</title>
        <authorList>
            <person name="Popov G."/>
            <person name="Fiebig A."/>
            <person name="Shideler S."/>
            <person name="Coombes B."/>
            <person name="Savchenko A."/>
        </authorList>
    </citation>
    <scope>NUCLEOTIDE SEQUENCE</scope>
    <source>
        <strain evidence="1">DBS100</strain>
    </source>
</reference>
<keyword evidence="1" id="KW-0645">Protease</keyword>
<dbReference type="RefSeq" id="WP_012907604.1">
    <property type="nucleotide sequence ID" value="NZ_CAJTBI010000030.1"/>
</dbReference>
<keyword evidence="1" id="KW-0378">Hydrolase</keyword>